<accession>A0A6J4HE81</accession>
<proteinExistence type="predicted"/>
<feature type="non-terminal residue" evidence="1">
    <location>
        <position position="30"/>
    </location>
</feature>
<dbReference type="EMBL" id="CADCTP010000047">
    <property type="protein sequence ID" value="CAA9220850.1"/>
    <property type="molecule type" value="Genomic_DNA"/>
</dbReference>
<dbReference type="AlphaFoldDB" id="A0A6J4HE81"/>
<organism evidence="1">
    <name type="scientific">uncultured Mycobacteriales bacterium</name>
    <dbReference type="NCBI Taxonomy" id="581187"/>
    <lineage>
        <taxon>Bacteria</taxon>
        <taxon>Bacillati</taxon>
        <taxon>Actinomycetota</taxon>
        <taxon>Actinomycetes</taxon>
        <taxon>Mycobacteriales</taxon>
        <taxon>environmental samples</taxon>
    </lineage>
</organism>
<evidence type="ECO:0000313" key="1">
    <source>
        <dbReference type="EMBL" id="CAA9220850.1"/>
    </source>
</evidence>
<feature type="non-terminal residue" evidence="1">
    <location>
        <position position="1"/>
    </location>
</feature>
<gene>
    <name evidence="1" type="ORF">AVDCRST_MAG41-488</name>
</gene>
<protein>
    <submittedName>
        <fullName evidence="1">Uncharacterized protein</fullName>
    </submittedName>
</protein>
<sequence length="30" mass="3364">WGTCRTPRTRRARGCAGCWKTCRARCGPVP</sequence>
<name>A0A6J4HE81_9ACTN</name>
<reference evidence="1" key="1">
    <citation type="submission" date="2020-02" db="EMBL/GenBank/DDBJ databases">
        <authorList>
            <person name="Meier V. D."/>
        </authorList>
    </citation>
    <scope>NUCLEOTIDE SEQUENCE</scope>
    <source>
        <strain evidence="1">AVDCRST_MAG41</strain>
    </source>
</reference>